<dbReference type="AlphaFoldDB" id="B3ENZ8"/>
<evidence type="ECO:0000313" key="2">
    <source>
        <dbReference type="EMBL" id="ACE03775.1"/>
    </source>
</evidence>
<dbReference type="GO" id="GO:0008146">
    <property type="term" value="F:sulfotransferase activity"/>
    <property type="evidence" value="ECO:0007669"/>
    <property type="project" value="InterPro"/>
</dbReference>
<dbReference type="SUPFAM" id="SSF52540">
    <property type="entry name" value="P-loop containing nucleoside triphosphate hydrolases"/>
    <property type="match status" value="1"/>
</dbReference>
<proteinExistence type="predicted"/>
<reference evidence="2" key="1">
    <citation type="submission" date="2008-06" db="EMBL/GenBank/DDBJ databases">
        <title>Complete sequence of Chlorobium phaeobacteroides BS1.</title>
        <authorList>
            <consortium name="US DOE Joint Genome Institute"/>
            <person name="Lucas S."/>
            <person name="Copeland A."/>
            <person name="Lapidus A."/>
            <person name="Glavina del Rio T."/>
            <person name="Dalin E."/>
            <person name="Tice H."/>
            <person name="Bruce D."/>
            <person name="Goodwin L."/>
            <person name="Pitluck S."/>
            <person name="Schmutz J."/>
            <person name="Larimer F."/>
            <person name="Land M."/>
            <person name="Hauser L."/>
            <person name="Kyrpides N."/>
            <person name="Ovchinnikova G."/>
            <person name="Li T."/>
            <person name="Liu Z."/>
            <person name="Zhao F."/>
            <person name="Overmann J."/>
            <person name="Bryant D.A."/>
            <person name="Richardson P."/>
        </authorList>
    </citation>
    <scope>NUCLEOTIDE SEQUENCE [LARGE SCALE GENOMIC DNA]</scope>
    <source>
        <strain evidence="2">BS1</strain>
    </source>
</reference>
<dbReference type="eggNOG" id="ENOG502Z8TY">
    <property type="taxonomic scope" value="Bacteria"/>
</dbReference>
<sequence length="326" mass="37882">MHIEQIIISHLLKPVRDVTLHANRLLDNYDEVVWLIGDGRSGTTWISDLLNHDRTYREMFEPFHPQHVDEMSFLAPHQYVSPGDSHDQLENIAADVFSGTFTHPVVDSANHSHLYNGLLIKDIFANLFAYWASLRFPNLKIILLLRNPFSVALSKSKKKEWYWVTDPLLLLTQQNLYEDYLRPFEYLIRKTSESNDYILRQILIWSIINYIPLKQFAPGQIHITFYEEVYADPDNLVSSAFRFIKNTKENCHVKLDEETVKRPSRVVSKESSLLQGKSPVTSWKDELPLRQIETGLHILDEFGLADLYDEDSMPNHDALHSIHGAK</sequence>
<name>B3ENZ8_CHLPB</name>
<protein>
    <submittedName>
        <fullName evidence="2">Sulfotransferase</fullName>
    </submittedName>
</protein>
<dbReference type="HOGENOM" id="CLU_079598_0_0_10"/>
<dbReference type="InterPro" id="IPR027417">
    <property type="entry name" value="P-loop_NTPase"/>
</dbReference>
<feature type="domain" description="Sulfotransferase" evidence="1">
    <location>
        <begin position="32"/>
        <end position="293"/>
    </location>
</feature>
<evidence type="ECO:0000259" key="1">
    <source>
        <dbReference type="Pfam" id="PF00685"/>
    </source>
</evidence>
<dbReference type="EMBL" id="CP001101">
    <property type="protein sequence ID" value="ACE03775.1"/>
    <property type="molecule type" value="Genomic_DNA"/>
</dbReference>
<dbReference type="KEGG" id="cpb:Cphamn1_0824"/>
<dbReference type="InterPro" id="IPR000863">
    <property type="entry name" value="Sulfotransferase_dom"/>
</dbReference>
<keyword evidence="2" id="KW-0808">Transferase</keyword>
<dbReference type="Gene3D" id="3.40.50.300">
    <property type="entry name" value="P-loop containing nucleotide triphosphate hydrolases"/>
    <property type="match status" value="1"/>
</dbReference>
<dbReference type="Pfam" id="PF00685">
    <property type="entry name" value="Sulfotransfer_1"/>
    <property type="match status" value="1"/>
</dbReference>
<organism evidence="2">
    <name type="scientific">Chlorobium phaeobacteroides (strain BS1)</name>
    <dbReference type="NCBI Taxonomy" id="331678"/>
    <lineage>
        <taxon>Bacteria</taxon>
        <taxon>Pseudomonadati</taxon>
        <taxon>Chlorobiota</taxon>
        <taxon>Chlorobiia</taxon>
        <taxon>Chlorobiales</taxon>
        <taxon>Chlorobiaceae</taxon>
        <taxon>Chlorobium/Pelodictyon group</taxon>
        <taxon>Chlorobium</taxon>
    </lineage>
</organism>
<accession>B3ENZ8</accession>
<gene>
    <name evidence="2" type="ordered locus">Cphamn1_0824</name>
</gene>
<dbReference type="STRING" id="331678.Cphamn1_0824"/>